<dbReference type="EMBL" id="CP000750">
    <property type="protein sequence ID" value="ABS03844.1"/>
    <property type="molecule type" value="Genomic_DNA"/>
</dbReference>
<accession>A6WAK5</accession>
<evidence type="ECO:0000313" key="1">
    <source>
        <dbReference type="EMBL" id="ABS03844.1"/>
    </source>
</evidence>
<dbReference type="STRING" id="266940.Krad_2364"/>
<organism evidence="1 2">
    <name type="scientific">Kineococcus radiotolerans (strain ATCC BAA-149 / DSM 14245 / SRS30216)</name>
    <dbReference type="NCBI Taxonomy" id="266940"/>
    <lineage>
        <taxon>Bacteria</taxon>
        <taxon>Bacillati</taxon>
        <taxon>Actinomycetota</taxon>
        <taxon>Actinomycetes</taxon>
        <taxon>Kineosporiales</taxon>
        <taxon>Kineosporiaceae</taxon>
        <taxon>Kineococcus</taxon>
    </lineage>
</organism>
<dbReference type="HOGENOM" id="CLU_943087_0_0_11"/>
<dbReference type="AlphaFoldDB" id="A6WAK5"/>
<protein>
    <submittedName>
        <fullName evidence="1">Uncharacterized protein</fullName>
    </submittedName>
</protein>
<proteinExistence type="predicted"/>
<dbReference type="KEGG" id="kra:Krad_2364"/>
<name>A6WAK5_KINRD</name>
<dbReference type="Proteomes" id="UP000001116">
    <property type="component" value="Chromosome"/>
</dbReference>
<keyword evidence="2" id="KW-1185">Reference proteome</keyword>
<evidence type="ECO:0000313" key="2">
    <source>
        <dbReference type="Proteomes" id="UP000001116"/>
    </source>
</evidence>
<dbReference type="eggNOG" id="ENOG5032V2A">
    <property type="taxonomic scope" value="Bacteria"/>
</dbReference>
<gene>
    <name evidence="1" type="ordered locus">Krad_2364</name>
</gene>
<sequence>MASFPWSRESVVRALGERVLVEGAVTRGFTGLDVRPALTGEPPHSDAGHDHVVVVLRWQQGPSVYAIAIPLLPEGAHGHEELPPGLSTGLPITSLPEWVEEVALWLMEELDTGLVRRATRTRIGDLTFLTTSGGAADVLPQGYYVSTLYIGPHGGKGEHLADVGLDLSIARRILDGGRLLTWLHAYVNNSRGEPFVGHVVVARSPADPAGNGTQSARLEVLEVVPGTPDTVAAALAYHAVRDAIESGAETVSSTLDDPALKKVGFRRHGSGYLSLSWRDVQIPDLRR</sequence>
<reference evidence="2" key="1">
    <citation type="journal article" date="2008" name="PLoS ONE">
        <title>Survival in nuclear waste, extreme resistance, and potential applications gleaned from the genome sequence of Kineococcus radiotolerans SRS30216.</title>
        <authorList>
            <person name="Bagwell C.E."/>
            <person name="Bhat S."/>
            <person name="Hawkins G.M."/>
            <person name="Smith B.W."/>
            <person name="Biswas T."/>
            <person name="Hoover T.R."/>
            <person name="Saunders E."/>
            <person name="Han C.S."/>
            <person name="Tsodikov O.V."/>
            <person name="Shimkets L.J."/>
        </authorList>
    </citation>
    <scope>NUCLEOTIDE SEQUENCE [LARGE SCALE GENOMIC DNA]</scope>
    <source>
        <strain evidence="2">ATCC BAA-149 / DSM 14245 / SRS30216</strain>
    </source>
</reference>